<reference evidence="2" key="1">
    <citation type="journal article" date="2019" name="bioRxiv">
        <title>The Genome of the Zebra Mussel, Dreissena polymorpha: A Resource for Invasive Species Research.</title>
        <authorList>
            <person name="McCartney M.A."/>
            <person name="Auch B."/>
            <person name="Kono T."/>
            <person name="Mallez S."/>
            <person name="Zhang Y."/>
            <person name="Obille A."/>
            <person name="Becker A."/>
            <person name="Abrahante J.E."/>
            <person name="Garbe J."/>
            <person name="Badalamenti J.P."/>
            <person name="Herman A."/>
            <person name="Mangelson H."/>
            <person name="Liachko I."/>
            <person name="Sullivan S."/>
            <person name="Sone E.D."/>
            <person name="Koren S."/>
            <person name="Silverstein K.A.T."/>
            <person name="Beckman K.B."/>
            <person name="Gohl D.M."/>
        </authorList>
    </citation>
    <scope>NUCLEOTIDE SEQUENCE</scope>
    <source>
        <strain evidence="2">Duluth1</strain>
        <tissue evidence="2">Whole animal</tissue>
    </source>
</reference>
<reference evidence="2" key="2">
    <citation type="submission" date="2020-11" db="EMBL/GenBank/DDBJ databases">
        <authorList>
            <person name="McCartney M.A."/>
            <person name="Auch B."/>
            <person name="Kono T."/>
            <person name="Mallez S."/>
            <person name="Becker A."/>
            <person name="Gohl D.M."/>
            <person name="Silverstein K.A.T."/>
            <person name="Koren S."/>
            <person name="Bechman K.B."/>
            <person name="Herman A."/>
            <person name="Abrahante J.E."/>
            <person name="Garbe J."/>
        </authorList>
    </citation>
    <scope>NUCLEOTIDE SEQUENCE</scope>
    <source>
        <strain evidence="2">Duluth1</strain>
        <tissue evidence="2">Whole animal</tissue>
    </source>
</reference>
<proteinExistence type="predicted"/>
<dbReference type="AlphaFoldDB" id="A0A9D4HI98"/>
<feature type="domain" description="Fibronectin type-III" evidence="1">
    <location>
        <begin position="31"/>
        <end position="124"/>
    </location>
</feature>
<keyword evidence="3" id="KW-1185">Reference proteome</keyword>
<dbReference type="Pfam" id="PF00041">
    <property type="entry name" value="fn3"/>
    <property type="match status" value="1"/>
</dbReference>
<evidence type="ECO:0000259" key="1">
    <source>
        <dbReference type="PROSITE" id="PS50853"/>
    </source>
</evidence>
<dbReference type="InterPro" id="IPR003961">
    <property type="entry name" value="FN3_dom"/>
</dbReference>
<organism evidence="2 3">
    <name type="scientific">Dreissena polymorpha</name>
    <name type="common">Zebra mussel</name>
    <name type="synonym">Mytilus polymorpha</name>
    <dbReference type="NCBI Taxonomy" id="45954"/>
    <lineage>
        <taxon>Eukaryota</taxon>
        <taxon>Metazoa</taxon>
        <taxon>Spiralia</taxon>
        <taxon>Lophotrochozoa</taxon>
        <taxon>Mollusca</taxon>
        <taxon>Bivalvia</taxon>
        <taxon>Autobranchia</taxon>
        <taxon>Heteroconchia</taxon>
        <taxon>Euheterodonta</taxon>
        <taxon>Imparidentia</taxon>
        <taxon>Neoheterodontei</taxon>
        <taxon>Myida</taxon>
        <taxon>Dreissenoidea</taxon>
        <taxon>Dreissenidae</taxon>
        <taxon>Dreissena</taxon>
    </lineage>
</organism>
<dbReference type="EMBL" id="JAIWYP010000013">
    <property type="protein sequence ID" value="KAH3718489.1"/>
    <property type="molecule type" value="Genomic_DNA"/>
</dbReference>
<gene>
    <name evidence="2" type="ORF">DPMN_061293</name>
</gene>
<dbReference type="Gene3D" id="2.60.40.10">
    <property type="entry name" value="Immunoglobulins"/>
    <property type="match status" value="1"/>
</dbReference>
<dbReference type="SUPFAM" id="SSF49265">
    <property type="entry name" value="Fibronectin type III"/>
    <property type="match status" value="1"/>
</dbReference>
<evidence type="ECO:0000313" key="3">
    <source>
        <dbReference type="Proteomes" id="UP000828390"/>
    </source>
</evidence>
<comment type="caution">
    <text evidence="2">The sequence shown here is derived from an EMBL/GenBank/DDBJ whole genome shotgun (WGS) entry which is preliminary data.</text>
</comment>
<dbReference type="CDD" id="cd00063">
    <property type="entry name" value="FN3"/>
    <property type="match status" value="1"/>
</dbReference>
<dbReference type="InterPro" id="IPR013783">
    <property type="entry name" value="Ig-like_fold"/>
</dbReference>
<evidence type="ECO:0000313" key="2">
    <source>
        <dbReference type="EMBL" id="KAH3718489.1"/>
    </source>
</evidence>
<sequence>MKHHVTVILYQHPNDELSIFRNKTHFCSQDIPGRPSASNVGQDTITLAWKRPEAHRKRDYYQVSFKKNVDGSTWRVYKEDFYECTVELADFDSECEYLFRVRGVYGGNEGPYSEVSDVVTTLKSQATKLLEWSRRYEQQGVSPTKYALLVQEIGNARNEKHKSRKFEIGMMDLFIDVNFC</sequence>
<dbReference type="PROSITE" id="PS50853">
    <property type="entry name" value="FN3"/>
    <property type="match status" value="1"/>
</dbReference>
<dbReference type="Proteomes" id="UP000828390">
    <property type="component" value="Unassembled WGS sequence"/>
</dbReference>
<accession>A0A9D4HI98</accession>
<dbReference type="InterPro" id="IPR036116">
    <property type="entry name" value="FN3_sf"/>
</dbReference>
<name>A0A9D4HI98_DREPO</name>
<dbReference type="SMART" id="SM00060">
    <property type="entry name" value="FN3"/>
    <property type="match status" value="1"/>
</dbReference>
<protein>
    <recommendedName>
        <fullName evidence="1">Fibronectin type-III domain-containing protein</fullName>
    </recommendedName>
</protein>